<keyword evidence="3" id="KW-0963">Cytoplasm</keyword>
<evidence type="ECO:0000256" key="4">
    <source>
        <dbReference type="ARBA" id="ARBA00030494"/>
    </source>
</evidence>
<dbReference type="AlphaFoldDB" id="A0A914XE12"/>
<keyword evidence="8" id="KW-1185">Reference proteome</keyword>
<organism evidence="8 9">
    <name type="scientific">Plectus sambesii</name>
    <dbReference type="NCBI Taxonomy" id="2011161"/>
    <lineage>
        <taxon>Eukaryota</taxon>
        <taxon>Metazoa</taxon>
        <taxon>Ecdysozoa</taxon>
        <taxon>Nematoda</taxon>
        <taxon>Chromadorea</taxon>
        <taxon>Plectida</taxon>
        <taxon>Plectina</taxon>
        <taxon>Plectoidea</taxon>
        <taxon>Plectidae</taxon>
        <taxon>Plectus</taxon>
    </lineage>
</organism>
<evidence type="ECO:0000256" key="5">
    <source>
        <dbReference type="SAM" id="MobiDB-lite"/>
    </source>
</evidence>
<dbReference type="InterPro" id="IPR057982">
    <property type="entry name" value="TPR_NAA35"/>
</dbReference>
<comment type="similarity">
    <text evidence="2">Belongs to the MAK10 family.</text>
</comment>
<evidence type="ECO:0000256" key="2">
    <source>
        <dbReference type="ARBA" id="ARBA00006289"/>
    </source>
</evidence>
<proteinExistence type="inferred from homology"/>
<dbReference type="InterPro" id="IPR057983">
    <property type="entry name" value="NAA35-like_N"/>
</dbReference>
<dbReference type="InterPro" id="IPR007244">
    <property type="entry name" value="Naa35_N"/>
</dbReference>
<feature type="domain" description="NAA35-like TPR repeats" evidence="7">
    <location>
        <begin position="355"/>
        <end position="474"/>
    </location>
</feature>
<dbReference type="Proteomes" id="UP000887566">
    <property type="component" value="Unplaced"/>
</dbReference>
<evidence type="ECO:0000259" key="7">
    <source>
        <dbReference type="Pfam" id="PF25789"/>
    </source>
</evidence>
<dbReference type="PANTHER" id="PTHR21373:SF0">
    <property type="entry name" value="N-ALPHA-ACETYLTRANSFERASE 35, NATC AUXILIARY SUBUNIT"/>
    <property type="match status" value="1"/>
</dbReference>
<dbReference type="PANTHER" id="PTHR21373">
    <property type="entry name" value="GLUCOSE REPRESSIBLE PROTEIN MAK10"/>
    <property type="match status" value="1"/>
</dbReference>
<evidence type="ECO:0000256" key="3">
    <source>
        <dbReference type="ARBA" id="ARBA00022490"/>
    </source>
</evidence>
<evidence type="ECO:0000259" key="6">
    <source>
        <dbReference type="Pfam" id="PF04112"/>
    </source>
</evidence>
<sequence>MDDPPDYQGLLESAVDNTVSVECAPDIDEPWKYQWTDITAGFLSACKDLQRGELVREERFHLSEAMSAIELMDPKMDAGMIRVDRPVGFEGAVDNGSLRISAMPHDELIATMDASFSGLVTWLEGHSLAQTVFTNLCLHRPAAIKDQSLHAFCAGILRLVAMFKRIIETAAVFEEEDFNSTNFGFDMNMFSTSQAVQLLKTAEEELQKLARRQRADDENDNSSSNSNAATLAERVSDRLRFVRCLLLAVSALVPTESGVPTSKSRPNFDEADRHLRTCEQFFDVAIEAIALGLKPRDYNVGDFAWLPAFEPAVNRRLLPPTFPRKTQLSARNQAMVYLRAVVERLHTIVLALPHKIANFDATLTFLRQFSQSGSCVLSRSILQLVYLPEDDKVLGVTSIIDILTDSMSDFVSPPVLQPGSLLLENADCRQLWSDFVADCAKVFLGLVQICGHNRARQRDKLIPSLEDLSALQAE</sequence>
<dbReference type="Pfam" id="PF04112">
    <property type="entry name" value="Mak10"/>
    <property type="match status" value="1"/>
</dbReference>
<reference evidence="9" key="1">
    <citation type="submission" date="2022-11" db="UniProtKB">
        <authorList>
            <consortium name="WormBaseParasite"/>
        </authorList>
    </citation>
    <scope>IDENTIFICATION</scope>
</reference>
<evidence type="ECO:0000256" key="1">
    <source>
        <dbReference type="ARBA" id="ARBA00004496"/>
    </source>
</evidence>
<dbReference type="WBParaSite" id="PSAMB.scaffold8076size6659.g30916.t1">
    <property type="protein sequence ID" value="PSAMB.scaffold8076size6659.g30916.t1"/>
    <property type="gene ID" value="PSAMB.scaffold8076size6659.g30916"/>
</dbReference>
<comment type="subcellular location">
    <subcellularLocation>
        <location evidence="1">Cytoplasm</location>
    </subcellularLocation>
</comment>
<evidence type="ECO:0000313" key="8">
    <source>
        <dbReference type="Proteomes" id="UP000887566"/>
    </source>
</evidence>
<protein>
    <recommendedName>
        <fullName evidence="4">Protein MAK10 homolog</fullName>
    </recommendedName>
</protein>
<evidence type="ECO:0000313" key="9">
    <source>
        <dbReference type="WBParaSite" id="PSAMB.scaffold8076size6659.g30916.t1"/>
    </source>
</evidence>
<feature type="domain" description="NAA35-like N-terminal" evidence="6">
    <location>
        <begin position="52"/>
        <end position="141"/>
    </location>
</feature>
<dbReference type="GO" id="GO:0031417">
    <property type="term" value="C:NatC complex"/>
    <property type="evidence" value="ECO:0007669"/>
    <property type="project" value="InterPro"/>
</dbReference>
<accession>A0A914XE12</accession>
<dbReference type="Pfam" id="PF25789">
    <property type="entry name" value="TPR_NAA35"/>
    <property type="match status" value="1"/>
</dbReference>
<feature type="region of interest" description="Disordered" evidence="5">
    <location>
        <begin position="210"/>
        <end position="229"/>
    </location>
</feature>
<name>A0A914XE12_9BILA</name>